<protein>
    <submittedName>
        <fullName evidence="1">50S ribosomal protein L3</fullName>
    </submittedName>
</protein>
<gene>
    <name evidence="1" type="primary">rplC_3</name>
    <name evidence="1" type="ORF">CM83_24202</name>
</gene>
<evidence type="ECO:0000313" key="1">
    <source>
        <dbReference type="EMBL" id="JAG08485.1"/>
    </source>
</evidence>
<sequence length="287" mass="30711">MLYSDRTALVSRYPPPSHVSTPLVQYSHAIVSLCIAVSFSMPHSAHFAVFSSPHSYFHCYSCCCSCCSYCCDSSAGFAGYFATAPGSRTTTLRCTVRTSVRSTSQSMSLSSTLLRRGTGCGYIAFHSPVSPPLLHRCRSHSHPASGSTPASVAPVAVFPTHLLANCCTQYRRLSNLRTSPTTTSLLLAVSTAPLYFGAETSTLHVRRSTGSLRPTTPPNSGLARTPPALAPLCTLAADCSQIFFFSHCCTTPCPLPFLFPILLPSSSVPPSPALSPLLLLLSYYSIR</sequence>
<dbReference type="AlphaFoldDB" id="A0A0A9WUE8"/>
<keyword evidence="1" id="KW-0687">Ribonucleoprotein</keyword>
<dbReference type="EMBL" id="GBHO01035119">
    <property type="protein sequence ID" value="JAG08485.1"/>
    <property type="molecule type" value="Transcribed_RNA"/>
</dbReference>
<keyword evidence="1" id="KW-0689">Ribosomal protein</keyword>
<accession>A0A0A9WUE8</accession>
<proteinExistence type="predicted"/>
<name>A0A0A9WUE8_LYGHE</name>
<reference evidence="1" key="1">
    <citation type="journal article" date="2014" name="PLoS ONE">
        <title>Transcriptome-Based Identification of ABC Transporters in the Western Tarnished Plant Bug Lygus hesperus.</title>
        <authorList>
            <person name="Hull J.J."/>
            <person name="Chaney K."/>
            <person name="Geib S.M."/>
            <person name="Fabrick J.A."/>
            <person name="Brent C.S."/>
            <person name="Walsh D."/>
            <person name="Lavine L.C."/>
        </authorList>
    </citation>
    <scope>NUCLEOTIDE SEQUENCE</scope>
</reference>
<dbReference type="GO" id="GO:0005840">
    <property type="term" value="C:ribosome"/>
    <property type="evidence" value="ECO:0007669"/>
    <property type="project" value="UniProtKB-KW"/>
</dbReference>
<organism evidence="1">
    <name type="scientific">Lygus hesperus</name>
    <name type="common">Western plant bug</name>
    <dbReference type="NCBI Taxonomy" id="30085"/>
    <lineage>
        <taxon>Eukaryota</taxon>
        <taxon>Metazoa</taxon>
        <taxon>Ecdysozoa</taxon>
        <taxon>Arthropoda</taxon>
        <taxon>Hexapoda</taxon>
        <taxon>Insecta</taxon>
        <taxon>Pterygota</taxon>
        <taxon>Neoptera</taxon>
        <taxon>Paraneoptera</taxon>
        <taxon>Hemiptera</taxon>
        <taxon>Heteroptera</taxon>
        <taxon>Panheteroptera</taxon>
        <taxon>Cimicomorpha</taxon>
        <taxon>Miridae</taxon>
        <taxon>Mirini</taxon>
        <taxon>Lygus</taxon>
    </lineage>
</organism>
<reference evidence="1" key="2">
    <citation type="submission" date="2014-07" db="EMBL/GenBank/DDBJ databases">
        <authorList>
            <person name="Hull J."/>
        </authorList>
    </citation>
    <scope>NUCLEOTIDE SEQUENCE</scope>
</reference>